<sequence length="403" mass="41669">MTSKLSFIANLAARWLSSLSLARFGVGAVLAATLGVASAEKPYSYFVTPEGGGGPAEEAKIAPPSTSSIVLMGGGLDVDEAFRWMIARAGIKPGTGGRFVVIRATGTDAYDPYIYYSDANLTTSKTIADQWVGGASLGLTSVETLVIPSVAAANDAFVNAVVGKANAVFIAGGDQSDYIRFWKGTRLDGTLQELMRNNVPIGGTSAGLAVLGQFDFAAFKGTVSSAQALSDPYNKYMTLDPNPLSLTAGFLASPSLANTILDSHLDSRDRMGRLIALLARLVAPVSSFGCPGGILAAGTSNVGAARGIGVGVETALLVQGNKGSNAVTARRVTNPSTTTQSAVYFVRPLIPPSVCAPGQPLTMLNVEIKKLADSNTVFNLSDWSGVPGYHVDAYAGALTSSPY</sequence>
<dbReference type="InterPro" id="IPR005320">
    <property type="entry name" value="Peptidase_S51"/>
</dbReference>
<dbReference type="GO" id="GO:0006508">
    <property type="term" value="P:proteolysis"/>
    <property type="evidence" value="ECO:0007669"/>
    <property type="project" value="UniProtKB-KW"/>
</dbReference>
<accession>A0A3A3G2X7</accession>
<evidence type="ECO:0000256" key="2">
    <source>
        <dbReference type="ARBA" id="ARBA00022670"/>
    </source>
</evidence>
<dbReference type="GO" id="GO:0008236">
    <property type="term" value="F:serine-type peptidase activity"/>
    <property type="evidence" value="ECO:0007669"/>
    <property type="project" value="UniProtKB-KW"/>
</dbReference>
<dbReference type="Pfam" id="PF03575">
    <property type="entry name" value="Peptidase_S51"/>
    <property type="match status" value="1"/>
</dbReference>
<evidence type="ECO:0000256" key="3">
    <source>
        <dbReference type="ARBA" id="ARBA00022801"/>
    </source>
</evidence>
<dbReference type="PANTHER" id="PTHR36175:SF1">
    <property type="entry name" value="CYANOPHYCINASE"/>
    <property type="match status" value="1"/>
</dbReference>
<dbReference type="CDD" id="cd03145">
    <property type="entry name" value="GAT1_cyanophycinase"/>
    <property type="match status" value="1"/>
</dbReference>
<evidence type="ECO:0000313" key="5">
    <source>
        <dbReference type="EMBL" id="RJG00842.1"/>
    </source>
</evidence>
<evidence type="ECO:0000256" key="4">
    <source>
        <dbReference type="ARBA" id="ARBA00022825"/>
    </source>
</evidence>
<dbReference type="Gene3D" id="3.40.50.880">
    <property type="match status" value="1"/>
</dbReference>
<dbReference type="RefSeq" id="WP_119784296.1">
    <property type="nucleotide sequence ID" value="NZ_QYUQ01000002.1"/>
</dbReference>
<proteinExistence type="inferred from homology"/>
<reference evidence="6" key="1">
    <citation type="submission" date="2018-09" db="EMBL/GenBank/DDBJ databases">
        <authorList>
            <person name="Zhu H."/>
        </authorList>
    </citation>
    <scope>NUCLEOTIDE SEQUENCE [LARGE SCALE GENOMIC DNA]</scope>
    <source>
        <strain evidence="6">K1S02-23</strain>
    </source>
</reference>
<dbReference type="Proteomes" id="UP000266327">
    <property type="component" value="Unassembled WGS sequence"/>
</dbReference>
<keyword evidence="4" id="KW-0720">Serine protease</keyword>
<dbReference type="SUPFAM" id="SSF52317">
    <property type="entry name" value="Class I glutamine amidotransferase-like"/>
    <property type="match status" value="1"/>
</dbReference>
<dbReference type="PANTHER" id="PTHR36175">
    <property type="entry name" value="CYANOPHYCINASE"/>
    <property type="match status" value="1"/>
</dbReference>
<dbReference type="InterPro" id="IPR029062">
    <property type="entry name" value="Class_I_gatase-like"/>
</dbReference>
<evidence type="ECO:0000313" key="6">
    <source>
        <dbReference type="Proteomes" id="UP000266327"/>
    </source>
</evidence>
<gene>
    <name evidence="5" type="ORF">D3878_03960</name>
</gene>
<keyword evidence="2" id="KW-0645">Protease</keyword>
<comment type="caution">
    <text evidence="5">The sequence shown here is derived from an EMBL/GenBank/DDBJ whole genome shotgun (WGS) entry which is preliminary data.</text>
</comment>
<name>A0A3A3G2X7_9BURK</name>
<dbReference type="EMBL" id="QYUQ01000002">
    <property type="protein sequence ID" value="RJG00842.1"/>
    <property type="molecule type" value="Genomic_DNA"/>
</dbReference>
<evidence type="ECO:0000256" key="1">
    <source>
        <dbReference type="ARBA" id="ARBA00006534"/>
    </source>
</evidence>
<keyword evidence="6" id="KW-1185">Reference proteome</keyword>
<dbReference type="AlphaFoldDB" id="A0A3A3G2X7"/>
<organism evidence="5 6">
    <name type="scientific">Noviherbaspirillum sedimenti</name>
    <dbReference type="NCBI Taxonomy" id="2320865"/>
    <lineage>
        <taxon>Bacteria</taxon>
        <taxon>Pseudomonadati</taxon>
        <taxon>Pseudomonadota</taxon>
        <taxon>Betaproteobacteria</taxon>
        <taxon>Burkholderiales</taxon>
        <taxon>Oxalobacteraceae</taxon>
        <taxon>Noviherbaspirillum</taxon>
    </lineage>
</organism>
<comment type="similarity">
    <text evidence="1">Belongs to the peptidase S51 family.</text>
</comment>
<keyword evidence="3" id="KW-0378">Hydrolase</keyword>
<dbReference type="OrthoDB" id="9799980at2"/>
<protein>
    <submittedName>
        <fullName evidence="5">Cyanophycinase</fullName>
    </submittedName>
</protein>